<organism evidence="2 3">
    <name type="scientific">Neurospora intermedia</name>
    <dbReference type="NCBI Taxonomy" id="5142"/>
    <lineage>
        <taxon>Eukaryota</taxon>
        <taxon>Fungi</taxon>
        <taxon>Dikarya</taxon>
        <taxon>Ascomycota</taxon>
        <taxon>Pezizomycotina</taxon>
        <taxon>Sordariomycetes</taxon>
        <taxon>Sordariomycetidae</taxon>
        <taxon>Sordariales</taxon>
        <taxon>Sordariaceae</taxon>
        <taxon>Neurospora</taxon>
    </lineage>
</organism>
<keyword evidence="1" id="KW-0732">Signal</keyword>
<accession>A0ABR3D1V0</accession>
<comment type="caution">
    <text evidence="2">The sequence shown here is derived from an EMBL/GenBank/DDBJ whole genome shotgun (WGS) entry which is preliminary data.</text>
</comment>
<proteinExistence type="predicted"/>
<evidence type="ECO:0000313" key="2">
    <source>
        <dbReference type="EMBL" id="KAL0465813.1"/>
    </source>
</evidence>
<sequence>MRVHKDLYSRGFLCLSFVLLLRIATRAFGQNGFGDYVFFCCYSHQRGRKSEVRDESKQRMGLCMRP</sequence>
<evidence type="ECO:0000256" key="1">
    <source>
        <dbReference type="SAM" id="SignalP"/>
    </source>
</evidence>
<dbReference type="EMBL" id="JAVLET010000015">
    <property type="protein sequence ID" value="KAL0465813.1"/>
    <property type="molecule type" value="Genomic_DNA"/>
</dbReference>
<reference evidence="2 3" key="1">
    <citation type="submission" date="2023-09" db="EMBL/GenBank/DDBJ databases">
        <title>Multi-omics analysis of a traditional fermented food reveals byproduct-associated fungal strains for waste-to-food upcycling.</title>
        <authorList>
            <consortium name="Lawrence Berkeley National Laboratory"/>
            <person name="Rekdal V.M."/>
            <person name="Villalobos-Escobedo J.M."/>
            <person name="Rodriguez-Valeron N."/>
            <person name="Garcia M.O."/>
            <person name="Vasquez D.P."/>
            <person name="Damayanti I."/>
            <person name="Sorensen P.M."/>
            <person name="Baidoo E.E."/>
            <person name="De Carvalho A.C."/>
            <person name="Riley R."/>
            <person name="Lipzen A."/>
            <person name="He G."/>
            <person name="Yan M."/>
            <person name="Haridas S."/>
            <person name="Daum C."/>
            <person name="Yoshinaga Y."/>
            <person name="Ng V."/>
            <person name="Grigoriev I.V."/>
            <person name="Munk R."/>
            <person name="Nuraida L."/>
            <person name="Wijaya C.H."/>
            <person name="Morales P.-C."/>
            <person name="Keasling J.D."/>
        </authorList>
    </citation>
    <scope>NUCLEOTIDE SEQUENCE [LARGE SCALE GENOMIC DNA]</scope>
    <source>
        <strain evidence="2 3">FGSC 2613</strain>
    </source>
</reference>
<dbReference type="Proteomes" id="UP001451303">
    <property type="component" value="Unassembled WGS sequence"/>
</dbReference>
<name>A0ABR3D1V0_NEUIN</name>
<protein>
    <recommendedName>
        <fullName evidence="4">Secreted protein</fullName>
    </recommendedName>
</protein>
<evidence type="ECO:0000313" key="3">
    <source>
        <dbReference type="Proteomes" id="UP001451303"/>
    </source>
</evidence>
<keyword evidence="3" id="KW-1185">Reference proteome</keyword>
<evidence type="ECO:0008006" key="4">
    <source>
        <dbReference type="Google" id="ProtNLM"/>
    </source>
</evidence>
<feature type="signal peptide" evidence="1">
    <location>
        <begin position="1"/>
        <end position="29"/>
    </location>
</feature>
<gene>
    <name evidence="2" type="ORF">QR685DRAFT_127183</name>
</gene>
<feature type="chain" id="PRO_5047443729" description="Secreted protein" evidence="1">
    <location>
        <begin position="30"/>
        <end position="66"/>
    </location>
</feature>